<dbReference type="Proteomes" id="UP001289374">
    <property type="component" value="Unassembled WGS sequence"/>
</dbReference>
<comment type="caution">
    <text evidence="2">The sequence shown here is derived from an EMBL/GenBank/DDBJ whole genome shotgun (WGS) entry which is preliminary data.</text>
</comment>
<dbReference type="InterPro" id="IPR006527">
    <property type="entry name" value="F-box-assoc_dom_typ1"/>
</dbReference>
<evidence type="ECO:0000313" key="2">
    <source>
        <dbReference type="EMBL" id="KAK4394360.1"/>
    </source>
</evidence>
<reference evidence="2" key="2">
    <citation type="journal article" date="2024" name="Plant">
        <title>Genomic evolution and insights into agronomic trait innovations of Sesamum species.</title>
        <authorList>
            <person name="Miao H."/>
            <person name="Wang L."/>
            <person name="Qu L."/>
            <person name="Liu H."/>
            <person name="Sun Y."/>
            <person name="Le M."/>
            <person name="Wang Q."/>
            <person name="Wei S."/>
            <person name="Zheng Y."/>
            <person name="Lin W."/>
            <person name="Duan Y."/>
            <person name="Cao H."/>
            <person name="Xiong S."/>
            <person name="Wang X."/>
            <person name="Wei L."/>
            <person name="Li C."/>
            <person name="Ma Q."/>
            <person name="Ju M."/>
            <person name="Zhao R."/>
            <person name="Li G."/>
            <person name="Mu C."/>
            <person name="Tian Q."/>
            <person name="Mei H."/>
            <person name="Zhang T."/>
            <person name="Gao T."/>
            <person name="Zhang H."/>
        </authorList>
    </citation>
    <scope>NUCLEOTIDE SEQUENCE</scope>
    <source>
        <strain evidence="2">K16</strain>
    </source>
</reference>
<dbReference type="NCBIfam" id="TIGR01640">
    <property type="entry name" value="F_box_assoc_1"/>
    <property type="match status" value="1"/>
</dbReference>
<sequence>MDRGESPSPRLSADGEVALYVGDITITCFACSEDPKKLLSKIFSQTELPTFFISPLGLGELTQIQTLFLGTFVCKKTIQQLLFVTSIHKRQVQNMEIKDVVSHIVLPFLPAKSLVRFRSVSKDWDLRIRSPFLAHQQSYFFNDLSGFFCQYYGSNPTFLTLDDHAYGVPSPSLTFLPEPVDIISSCSGLLLCQERATRSSYYICNPATEEWRELPQPQLYHGIEAATILAFEPSPLNMSADYHLISAVPMLDQPVILFELYTSETRSWRVLATTFVESGDLSFTSTRFYMNGIAYWETTARKVLAFGLKNEVYEVISLPPDAPTGGVLSQIQGELCYISAFIFSGNCSIKIYAGMDLRLIHVANVTLEVVPDRFPRYRVLPCLEGSVVMILVESLVCSYRLSDGKIEVVGRAGEGGGGGGGADNCLPYVNSLVHLA</sequence>
<dbReference type="InterPro" id="IPR055290">
    <property type="entry name" value="At3g26010-like"/>
</dbReference>
<proteinExistence type="predicted"/>
<dbReference type="InterPro" id="IPR017451">
    <property type="entry name" value="F-box-assoc_interact_dom"/>
</dbReference>
<name>A0AAE1WJ13_9LAMI</name>
<evidence type="ECO:0000259" key="1">
    <source>
        <dbReference type="Pfam" id="PF07734"/>
    </source>
</evidence>
<feature type="domain" description="F-box associated beta-propeller type 1" evidence="1">
    <location>
        <begin position="183"/>
        <end position="329"/>
    </location>
</feature>
<gene>
    <name evidence="2" type="ORF">Sango_1906800</name>
</gene>
<protein>
    <submittedName>
        <fullName evidence="2">F-box protein</fullName>
    </submittedName>
</protein>
<dbReference type="SUPFAM" id="SSF81383">
    <property type="entry name" value="F-box domain"/>
    <property type="match status" value="1"/>
</dbReference>
<keyword evidence="3" id="KW-1185">Reference proteome</keyword>
<dbReference type="PANTHER" id="PTHR35546">
    <property type="entry name" value="F-BOX PROTEIN INTERACTION DOMAIN PROTEIN-RELATED"/>
    <property type="match status" value="1"/>
</dbReference>
<reference evidence="2" key="1">
    <citation type="submission" date="2020-06" db="EMBL/GenBank/DDBJ databases">
        <authorList>
            <person name="Li T."/>
            <person name="Hu X."/>
            <person name="Zhang T."/>
            <person name="Song X."/>
            <person name="Zhang H."/>
            <person name="Dai N."/>
            <person name="Sheng W."/>
            <person name="Hou X."/>
            <person name="Wei L."/>
        </authorList>
    </citation>
    <scope>NUCLEOTIDE SEQUENCE</scope>
    <source>
        <strain evidence="2">K16</strain>
        <tissue evidence="2">Leaf</tissue>
    </source>
</reference>
<dbReference type="EMBL" id="JACGWL010000010">
    <property type="protein sequence ID" value="KAK4394360.1"/>
    <property type="molecule type" value="Genomic_DNA"/>
</dbReference>
<dbReference type="InterPro" id="IPR036047">
    <property type="entry name" value="F-box-like_dom_sf"/>
</dbReference>
<evidence type="ECO:0000313" key="3">
    <source>
        <dbReference type="Proteomes" id="UP001289374"/>
    </source>
</evidence>
<dbReference type="Pfam" id="PF07734">
    <property type="entry name" value="FBA_1"/>
    <property type="match status" value="1"/>
</dbReference>
<dbReference type="PANTHER" id="PTHR35546:SF25">
    <property type="entry name" value="F-BOX DOMAIN-CONTAINING PROTEIN"/>
    <property type="match status" value="1"/>
</dbReference>
<accession>A0AAE1WJ13</accession>
<organism evidence="2 3">
    <name type="scientific">Sesamum angolense</name>
    <dbReference type="NCBI Taxonomy" id="2727404"/>
    <lineage>
        <taxon>Eukaryota</taxon>
        <taxon>Viridiplantae</taxon>
        <taxon>Streptophyta</taxon>
        <taxon>Embryophyta</taxon>
        <taxon>Tracheophyta</taxon>
        <taxon>Spermatophyta</taxon>
        <taxon>Magnoliopsida</taxon>
        <taxon>eudicotyledons</taxon>
        <taxon>Gunneridae</taxon>
        <taxon>Pentapetalae</taxon>
        <taxon>asterids</taxon>
        <taxon>lamiids</taxon>
        <taxon>Lamiales</taxon>
        <taxon>Pedaliaceae</taxon>
        <taxon>Sesamum</taxon>
    </lineage>
</organism>
<dbReference type="AlphaFoldDB" id="A0AAE1WJ13"/>